<gene>
    <name evidence="1" type="ORF">C9J52_19210</name>
</gene>
<sequence length="377" mass="42654">MFDKFFALPVIKGDAFLRLLPTDKTITSILFDGGDFSSFTFENLVSAHTKSLDISIVSHADSDHIGGVIELFTTKKIGIKELWLPAHWAMLLDYISNLQTKPTPTDLRNPEKTYKCNVKENIFPEITTGTLNRVFDNLSPFSTKVINYQNHKMFMDKTTMIYNLVLLASKANTKIRWFLFDNDSDPCPKSGEWYMRPWNSKEIHAGASAAIMPLTVIYSLTITNKYSLVFHSLKSEGSGVSSIFYSADSNFKFIKNANSNKSQRTLDMPKLEERAIVTATHHGSNDEAHKPFYDYFSGSDYLYVRSDRDCCSRPTSKLKNFQTKYCTICRTSKATCCITINKSTLASSATFSPKIELEFTKCSVGWTTTQTVCCCQF</sequence>
<dbReference type="SUPFAM" id="SSF56281">
    <property type="entry name" value="Metallo-hydrolase/oxidoreductase"/>
    <property type="match status" value="1"/>
</dbReference>
<evidence type="ECO:0000313" key="2">
    <source>
        <dbReference type="Proteomes" id="UP000241190"/>
    </source>
</evidence>
<comment type="caution">
    <text evidence="1">The sequence shown here is derived from an EMBL/GenBank/DDBJ whole genome shotgun (WGS) entry which is preliminary data.</text>
</comment>
<evidence type="ECO:0008006" key="3">
    <source>
        <dbReference type="Google" id="ProtNLM"/>
    </source>
</evidence>
<proteinExistence type="predicted"/>
<evidence type="ECO:0000313" key="1">
    <source>
        <dbReference type="EMBL" id="PSW91411.1"/>
    </source>
</evidence>
<name>A0ABX5GMB9_9GAMM</name>
<accession>A0ABX5GMB9</accession>
<organism evidence="1 2">
    <name type="scientific">Photobacterium iliopiscarium</name>
    <dbReference type="NCBI Taxonomy" id="56192"/>
    <lineage>
        <taxon>Bacteria</taxon>
        <taxon>Pseudomonadati</taxon>
        <taxon>Pseudomonadota</taxon>
        <taxon>Gammaproteobacteria</taxon>
        <taxon>Vibrionales</taxon>
        <taxon>Vibrionaceae</taxon>
        <taxon>Photobacterium</taxon>
    </lineage>
</organism>
<protein>
    <recommendedName>
        <fullName evidence="3">Metallo-beta-lactamase domain-containing protein</fullName>
    </recommendedName>
</protein>
<reference evidence="1 2" key="1">
    <citation type="submission" date="2018-03" db="EMBL/GenBank/DDBJ databases">
        <title>Whole genome sequencing of Histamine producing bacteria.</title>
        <authorList>
            <person name="Butler K."/>
        </authorList>
    </citation>
    <scope>NUCLEOTIDE SEQUENCE [LARGE SCALE GENOMIC DNA]</scope>
    <source>
        <strain evidence="1 2">ATCC 51761</strain>
    </source>
</reference>
<dbReference type="InterPro" id="IPR052159">
    <property type="entry name" value="Competence_DNA_uptake"/>
</dbReference>
<dbReference type="Proteomes" id="UP000241190">
    <property type="component" value="Unassembled WGS sequence"/>
</dbReference>
<keyword evidence="2" id="KW-1185">Reference proteome</keyword>
<dbReference type="Gene3D" id="3.60.15.10">
    <property type="entry name" value="Ribonuclease Z/Hydroxyacylglutathione hydrolase-like"/>
    <property type="match status" value="1"/>
</dbReference>
<dbReference type="PANTHER" id="PTHR30619:SF1">
    <property type="entry name" value="RECOMBINATION PROTEIN 2"/>
    <property type="match status" value="1"/>
</dbReference>
<dbReference type="EMBL" id="PYOP01000051">
    <property type="protein sequence ID" value="PSW91411.1"/>
    <property type="molecule type" value="Genomic_DNA"/>
</dbReference>
<dbReference type="InterPro" id="IPR036866">
    <property type="entry name" value="RibonucZ/Hydroxyglut_hydro"/>
</dbReference>
<dbReference type="RefSeq" id="WP_107180577.1">
    <property type="nucleotide sequence ID" value="NZ_PYOP01000051.1"/>
</dbReference>
<dbReference type="PANTHER" id="PTHR30619">
    <property type="entry name" value="DNA INTERNALIZATION/COMPETENCE PROTEIN COMEC/REC2"/>
    <property type="match status" value="1"/>
</dbReference>